<feature type="domain" description="Serine aminopeptidase S33" evidence="1">
    <location>
        <begin position="23"/>
        <end position="282"/>
    </location>
</feature>
<dbReference type="Gene3D" id="3.40.50.1820">
    <property type="entry name" value="alpha/beta hydrolase"/>
    <property type="match status" value="1"/>
</dbReference>
<dbReference type="AlphaFoldDB" id="A0A1T4MH69"/>
<gene>
    <name evidence="2" type="ORF">SAMN02745154_00705</name>
</gene>
<dbReference type="InterPro" id="IPR029058">
    <property type="entry name" value="AB_hydrolase_fold"/>
</dbReference>
<reference evidence="3" key="1">
    <citation type="submission" date="2017-02" db="EMBL/GenBank/DDBJ databases">
        <authorList>
            <person name="Varghese N."/>
            <person name="Submissions S."/>
        </authorList>
    </citation>
    <scope>NUCLEOTIDE SEQUENCE [LARGE SCALE GENOMIC DNA]</scope>
    <source>
        <strain evidence="3">ATCC 27862</strain>
    </source>
</reference>
<dbReference type="OrthoDB" id="9806902at2"/>
<protein>
    <submittedName>
        <fullName evidence="2">Lysophospholipase, alpha-beta hydrolase superfamily</fullName>
    </submittedName>
</protein>
<dbReference type="SUPFAM" id="SSF53474">
    <property type="entry name" value="alpha/beta-Hydrolases"/>
    <property type="match status" value="1"/>
</dbReference>
<dbReference type="InterPro" id="IPR051044">
    <property type="entry name" value="MAG_DAG_Lipase"/>
</dbReference>
<dbReference type="EMBL" id="FUXF01000045">
    <property type="protein sequence ID" value="SJZ66201.1"/>
    <property type="molecule type" value="Genomic_DNA"/>
</dbReference>
<dbReference type="RefSeq" id="WP_078747388.1">
    <property type="nucleotide sequence ID" value="NZ_CP137850.1"/>
</dbReference>
<keyword evidence="3" id="KW-1185">Reference proteome</keyword>
<name>A0A1T4MH69_9BACT</name>
<organism evidence="2 3">
    <name type="scientific">Mycoplasmopsis verecunda</name>
    <dbReference type="NCBI Taxonomy" id="171291"/>
    <lineage>
        <taxon>Bacteria</taxon>
        <taxon>Bacillati</taxon>
        <taxon>Mycoplasmatota</taxon>
        <taxon>Mycoplasmoidales</taxon>
        <taxon>Metamycoplasmataceae</taxon>
        <taxon>Mycoplasmopsis</taxon>
    </lineage>
</organism>
<evidence type="ECO:0000259" key="1">
    <source>
        <dbReference type="Pfam" id="PF12146"/>
    </source>
</evidence>
<dbReference type="PANTHER" id="PTHR11614">
    <property type="entry name" value="PHOSPHOLIPASE-RELATED"/>
    <property type="match status" value="1"/>
</dbReference>
<proteinExistence type="predicted"/>
<dbReference type="InterPro" id="IPR022742">
    <property type="entry name" value="Hydrolase_4"/>
</dbReference>
<keyword evidence="2" id="KW-0378">Hydrolase</keyword>
<evidence type="ECO:0000313" key="3">
    <source>
        <dbReference type="Proteomes" id="UP000190389"/>
    </source>
</evidence>
<dbReference type="STRING" id="171291.SAMN02745154_00705"/>
<sequence length="297" mass="34209">MEEIILKSHDNYELSLHLFEVENPKGYVQIIHGMEEHQDRYNYFVSKINQAGYTVLTSDMRGHGKNAPVRGFFAEEHGDKVLLDDYKLITNYYLKRFNIDKVILFAHSMGTIIARNLMQTESNKYAKVILSGYPTYFTLTPVGIALSHSWQYFKGAATYSPFINYLSVGAFNKKIKNPRTKVDWISKNPQNVDDYLNDDLCGIGFKISAFKDLFHLTNNLKKVNNYKDVNNIPILMIRGAGDPCTGYAKGAKRSRQYLQKAGFSKIKYIDYPNCRHELLNEEIKDIVIDDIISFINE</sequence>
<accession>A0A1T4MH69</accession>
<dbReference type="Proteomes" id="UP000190389">
    <property type="component" value="Unassembled WGS sequence"/>
</dbReference>
<dbReference type="GO" id="GO:0016787">
    <property type="term" value="F:hydrolase activity"/>
    <property type="evidence" value="ECO:0007669"/>
    <property type="project" value="UniProtKB-KW"/>
</dbReference>
<dbReference type="Pfam" id="PF12146">
    <property type="entry name" value="Hydrolase_4"/>
    <property type="match status" value="1"/>
</dbReference>
<evidence type="ECO:0000313" key="2">
    <source>
        <dbReference type="EMBL" id="SJZ66201.1"/>
    </source>
</evidence>